<dbReference type="OrthoDB" id="1747771at2759"/>
<keyword evidence="7" id="KW-1185">Reference proteome</keyword>
<dbReference type="Gene3D" id="4.10.240.10">
    <property type="entry name" value="Zn(2)-C6 fungal-type DNA-binding domain"/>
    <property type="match status" value="1"/>
</dbReference>
<dbReference type="GO" id="GO:0008270">
    <property type="term" value="F:zinc ion binding"/>
    <property type="evidence" value="ECO:0007669"/>
    <property type="project" value="InterPro"/>
</dbReference>
<protein>
    <submittedName>
        <fullName evidence="6">Fungal-specific transcription factor domain-containing protein</fullName>
    </submittedName>
</protein>
<feature type="compositionally biased region" description="Polar residues" evidence="4">
    <location>
        <begin position="810"/>
        <end position="825"/>
    </location>
</feature>
<dbReference type="InterPro" id="IPR007219">
    <property type="entry name" value="XnlR_reg_dom"/>
</dbReference>
<feature type="region of interest" description="Disordered" evidence="4">
    <location>
        <begin position="763"/>
        <end position="880"/>
    </location>
</feature>
<dbReference type="InterPro" id="IPR036864">
    <property type="entry name" value="Zn2-C6_fun-type_DNA-bd_sf"/>
</dbReference>
<dbReference type="PANTHER" id="PTHR31001:SF81">
    <property type="entry name" value="ZN(II)2CYS6 TRANSCRIPTION FACTOR"/>
    <property type="match status" value="1"/>
</dbReference>
<dbReference type="CDD" id="cd00067">
    <property type="entry name" value="GAL4"/>
    <property type="match status" value="1"/>
</dbReference>
<feature type="region of interest" description="Disordered" evidence="4">
    <location>
        <begin position="647"/>
        <end position="666"/>
    </location>
</feature>
<dbReference type="AlphaFoldDB" id="A0A6A5YV42"/>
<feature type="domain" description="Zn(2)-C6 fungal-type" evidence="5">
    <location>
        <begin position="34"/>
        <end position="65"/>
    </location>
</feature>
<dbReference type="Proteomes" id="UP000799770">
    <property type="component" value="Unassembled WGS sequence"/>
</dbReference>
<evidence type="ECO:0000313" key="7">
    <source>
        <dbReference type="Proteomes" id="UP000799770"/>
    </source>
</evidence>
<gene>
    <name evidence="6" type="ORF">BDV96DRAFT_193742</name>
</gene>
<dbReference type="InterPro" id="IPR001138">
    <property type="entry name" value="Zn2Cys6_DnaBD"/>
</dbReference>
<evidence type="ECO:0000256" key="4">
    <source>
        <dbReference type="SAM" id="MobiDB-lite"/>
    </source>
</evidence>
<dbReference type="PROSITE" id="PS50048">
    <property type="entry name" value="ZN2_CY6_FUNGAL_2"/>
    <property type="match status" value="1"/>
</dbReference>
<feature type="region of interest" description="Disordered" evidence="4">
    <location>
        <begin position="99"/>
        <end position="135"/>
    </location>
</feature>
<feature type="compositionally biased region" description="Basic residues" evidence="4">
    <location>
        <begin position="122"/>
        <end position="134"/>
    </location>
</feature>
<keyword evidence="2" id="KW-0479">Metal-binding</keyword>
<evidence type="ECO:0000256" key="3">
    <source>
        <dbReference type="ARBA" id="ARBA00023242"/>
    </source>
</evidence>
<dbReference type="SMART" id="SM00066">
    <property type="entry name" value="GAL4"/>
    <property type="match status" value="1"/>
</dbReference>
<feature type="compositionally biased region" description="Basic and acidic residues" evidence="4">
    <location>
        <begin position="108"/>
        <end position="121"/>
    </location>
</feature>
<dbReference type="PROSITE" id="PS00463">
    <property type="entry name" value="ZN2_CY6_FUNGAL_1"/>
    <property type="match status" value="1"/>
</dbReference>
<sequence length="1004" mass="112214">MSESALKSEQPSTGRTFTDRKKQQAEQQKRQLLSCTKCRERKVKCDRTKPCSACCARGAPKQCEFVAEGGDYAPIQQSYELKRLRAENLKLRERLRMRTASTEDDDGDLRASPDYGDDKQPSKSHKRRSTRQKHFQGSEWSDSIYFGSPGLANVINEFANINLTPNTQSLAHMMPRGLDMYAPGISRPYPFATMFSHNLEASIPQLLRCLPATKKELFDILEGFEKRVPVCSFPDVPREITRHEVERFLEDPNKNAQTHPDLLGLLFAALAIGSQQSVWDRSGEKWVAGAMDTELHKGDVFIAAAKQALRIACFTSRPTLLGIQALIMIGPYLTNSGRFLDAWTLFGTTIRMAQSIGLHRHPKYLDPAPPTQRECQIRQQLWWWMLHMDQQYSMTLGRPLGISGIGDCPSPHELAIDTTHLRFGEWVRDFTVLARQILSSDRLTNTKIDEFTDSLRGRLETMPEALQFNENWLDESTEIPEWPLGATAAAYYCQTHNYMILLNRQRFDKHGSVNYTLTTPLSATDPFAPSFSPVSGSMSSQPSSAIKSTLRGRALVLSSAQDLLTAFLFFYHRLPPALICWTLGQQSFNACMILILDALETRNLDRIDKVERAYVVFVELQKKGVHKLAELAVERISLGLSTLANMTMPERPSSGRDSRARRRGNHGHDIDWRRIDVSEAKQGEEVLHDTVMGNTGMLLLEDPGLQSFVPEAFVPFKWVMAGGTEENAGSVRFNEQEQGQHKQGEITQQEVTHLETLNEEIRESQTSRFSEELQGVQGSAPGSAPLRYATFDAAPTHGQGQPQGPTPPTSLSSMTLAQQHHSQLQGAPLAIDNHSSHHYRHNSYPSLQHSTPTPLFPLPPHKSPQGQQRFPNPAHEDQPTFVPHFASRAGWTSSQPPLQNLPEFTAQPFHQAGNPSVHPSWAARPAAPLSSVSEPVLTFSHVSSRGQAIPAFPQATLEQETSAAYQYPLYEMKPGEAALAGTAEGQMDIDRWRNIDWLGTSGAG</sequence>
<reference evidence="6" key="1">
    <citation type="journal article" date="2020" name="Stud. Mycol.">
        <title>101 Dothideomycetes genomes: a test case for predicting lifestyles and emergence of pathogens.</title>
        <authorList>
            <person name="Haridas S."/>
            <person name="Albert R."/>
            <person name="Binder M."/>
            <person name="Bloem J."/>
            <person name="Labutti K."/>
            <person name="Salamov A."/>
            <person name="Andreopoulos B."/>
            <person name="Baker S."/>
            <person name="Barry K."/>
            <person name="Bills G."/>
            <person name="Bluhm B."/>
            <person name="Cannon C."/>
            <person name="Castanera R."/>
            <person name="Culley D."/>
            <person name="Daum C."/>
            <person name="Ezra D."/>
            <person name="Gonzalez J."/>
            <person name="Henrissat B."/>
            <person name="Kuo A."/>
            <person name="Liang C."/>
            <person name="Lipzen A."/>
            <person name="Lutzoni F."/>
            <person name="Magnuson J."/>
            <person name="Mondo S."/>
            <person name="Nolan M."/>
            <person name="Ohm R."/>
            <person name="Pangilinan J."/>
            <person name="Park H.-J."/>
            <person name="Ramirez L."/>
            <person name="Alfaro M."/>
            <person name="Sun H."/>
            <person name="Tritt A."/>
            <person name="Yoshinaga Y."/>
            <person name="Zwiers L.-H."/>
            <person name="Turgeon B."/>
            <person name="Goodwin S."/>
            <person name="Spatafora J."/>
            <person name="Crous P."/>
            <person name="Grigoriev I."/>
        </authorList>
    </citation>
    <scope>NUCLEOTIDE SEQUENCE</scope>
    <source>
        <strain evidence="6">CBS 627.86</strain>
    </source>
</reference>
<feature type="compositionally biased region" description="Basic and acidic residues" evidence="4">
    <location>
        <begin position="17"/>
        <end position="26"/>
    </location>
</feature>
<dbReference type="PANTHER" id="PTHR31001">
    <property type="entry name" value="UNCHARACTERIZED TRANSCRIPTIONAL REGULATORY PROTEIN"/>
    <property type="match status" value="1"/>
</dbReference>
<comment type="subcellular location">
    <subcellularLocation>
        <location evidence="1">Nucleus</location>
    </subcellularLocation>
</comment>
<evidence type="ECO:0000256" key="1">
    <source>
        <dbReference type="ARBA" id="ARBA00004123"/>
    </source>
</evidence>
<proteinExistence type="predicted"/>
<dbReference type="Pfam" id="PF04082">
    <property type="entry name" value="Fungal_trans"/>
    <property type="match status" value="1"/>
</dbReference>
<evidence type="ECO:0000259" key="5">
    <source>
        <dbReference type="PROSITE" id="PS50048"/>
    </source>
</evidence>
<evidence type="ECO:0000256" key="2">
    <source>
        <dbReference type="ARBA" id="ARBA00022723"/>
    </source>
</evidence>
<dbReference type="SUPFAM" id="SSF57701">
    <property type="entry name" value="Zn2/Cys6 DNA-binding domain"/>
    <property type="match status" value="1"/>
</dbReference>
<dbReference type="GO" id="GO:0003677">
    <property type="term" value="F:DNA binding"/>
    <property type="evidence" value="ECO:0007669"/>
    <property type="project" value="InterPro"/>
</dbReference>
<organism evidence="6 7">
    <name type="scientific">Lophiotrema nucula</name>
    <dbReference type="NCBI Taxonomy" id="690887"/>
    <lineage>
        <taxon>Eukaryota</taxon>
        <taxon>Fungi</taxon>
        <taxon>Dikarya</taxon>
        <taxon>Ascomycota</taxon>
        <taxon>Pezizomycotina</taxon>
        <taxon>Dothideomycetes</taxon>
        <taxon>Pleosporomycetidae</taxon>
        <taxon>Pleosporales</taxon>
        <taxon>Lophiotremataceae</taxon>
        <taxon>Lophiotrema</taxon>
    </lineage>
</organism>
<feature type="region of interest" description="Disordered" evidence="4">
    <location>
        <begin position="1"/>
        <end position="26"/>
    </location>
</feature>
<dbReference type="GO" id="GO:0000981">
    <property type="term" value="F:DNA-binding transcription factor activity, RNA polymerase II-specific"/>
    <property type="evidence" value="ECO:0007669"/>
    <property type="project" value="InterPro"/>
</dbReference>
<dbReference type="CDD" id="cd12148">
    <property type="entry name" value="fungal_TF_MHR"/>
    <property type="match status" value="1"/>
</dbReference>
<dbReference type="SMART" id="SM00906">
    <property type="entry name" value="Fungal_trans"/>
    <property type="match status" value="1"/>
</dbReference>
<dbReference type="EMBL" id="ML977336">
    <property type="protein sequence ID" value="KAF2110985.1"/>
    <property type="molecule type" value="Genomic_DNA"/>
</dbReference>
<dbReference type="GO" id="GO:0005634">
    <property type="term" value="C:nucleus"/>
    <property type="evidence" value="ECO:0007669"/>
    <property type="project" value="UniProtKB-SubCell"/>
</dbReference>
<feature type="compositionally biased region" description="Polar residues" evidence="4">
    <location>
        <begin position="1"/>
        <end position="16"/>
    </location>
</feature>
<dbReference type="GO" id="GO:0006351">
    <property type="term" value="P:DNA-templated transcription"/>
    <property type="evidence" value="ECO:0007669"/>
    <property type="project" value="InterPro"/>
</dbReference>
<dbReference type="InterPro" id="IPR050613">
    <property type="entry name" value="Sec_Metabolite_Reg"/>
</dbReference>
<dbReference type="Pfam" id="PF00172">
    <property type="entry name" value="Zn_clus"/>
    <property type="match status" value="1"/>
</dbReference>
<keyword evidence="3" id="KW-0539">Nucleus</keyword>
<accession>A0A6A5YV42</accession>
<name>A0A6A5YV42_9PLEO</name>
<evidence type="ECO:0000313" key="6">
    <source>
        <dbReference type="EMBL" id="KAF2110985.1"/>
    </source>
</evidence>